<comment type="subcellular location">
    <subcellularLocation>
        <location evidence="1">Membrane</location>
    </subcellularLocation>
</comment>
<dbReference type="RefSeq" id="WP_115171278.1">
    <property type="nucleotide sequence ID" value="NZ_UGYW01000002.1"/>
</dbReference>
<sequence>MEELLISISRLNPVVQFLIFLGQNILVFLFGLLFGYYLLRNSAAHTKRISRQDKGIAAGTVVINAVVTFAGFILWEKGWIDIVFGWSFYAITDLLILFFVMDLLMYIFHLAIHYSFMYKYIHTLHHESVDPNPIDLFVLHPLETVAFGGMWLLLLLSGTFNIWAICIYLILNVIFGIIGHLGSNSDTYVPAKGVMSYLGTAHFHHAHHRDVHCNFGFYTSIWDRLFGTYAVDKKEK</sequence>
<evidence type="ECO:0000256" key="3">
    <source>
        <dbReference type="ARBA" id="ARBA00022989"/>
    </source>
</evidence>
<evidence type="ECO:0000256" key="5">
    <source>
        <dbReference type="SAM" id="Phobius"/>
    </source>
</evidence>
<dbReference type="GO" id="GO:0016020">
    <property type="term" value="C:membrane"/>
    <property type="evidence" value="ECO:0007669"/>
    <property type="project" value="UniProtKB-SubCell"/>
</dbReference>
<dbReference type="Proteomes" id="UP000254893">
    <property type="component" value="Unassembled WGS sequence"/>
</dbReference>
<feature type="transmembrane region" description="Helical" evidence="5">
    <location>
        <begin position="55"/>
        <end position="75"/>
    </location>
</feature>
<dbReference type="PANTHER" id="PTHR11863">
    <property type="entry name" value="STEROL DESATURASE"/>
    <property type="match status" value="1"/>
</dbReference>
<dbReference type="InterPro" id="IPR050307">
    <property type="entry name" value="Sterol_Desaturase_Related"/>
</dbReference>
<protein>
    <submittedName>
        <fullName evidence="7">Fatty acid hydroxylase superfamily</fullName>
    </submittedName>
</protein>
<feature type="domain" description="Fatty acid hydroxylase" evidence="6">
    <location>
        <begin position="95"/>
        <end position="228"/>
    </location>
</feature>
<keyword evidence="2 5" id="KW-0812">Transmembrane</keyword>
<reference evidence="7 8" key="1">
    <citation type="submission" date="2018-06" db="EMBL/GenBank/DDBJ databases">
        <authorList>
            <consortium name="Pathogen Informatics"/>
            <person name="Doyle S."/>
        </authorList>
    </citation>
    <scope>NUCLEOTIDE SEQUENCE [LARGE SCALE GENOMIC DNA]</scope>
    <source>
        <strain evidence="7 8">NCTC11388</strain>
    </source>
</reference>
<evidence type="ECO:0000313" key="7">
    <source>
        <dbReference type="EMBL" id="SUJ26264.1"/>
    </source>
</evidence>
<organism evidence="7 8">
    <name type="scientific">Sphingobacterium spiritivorum</name>
    <name type="common">Flavobacterium spiritivorum</name>
    <dbReference type="NCBI Taxonomy" id="258"/>
    <lineage>
        <taxon>Bacteria</taxon>
        <taxon>Pseudomonadati</taxon>
        <taxon>Bacteroidota</taxon>
        <taxon>Sphingobacteriia</taxon>
        <taxon>Sphingobacteriales</taxon>
        <taxon>Sphingobacteriaceae</taxon>
        <taxon>Sphingobacterium</taxon>
    </lineage>
</organism>
<evidence type="ECO:0000256" key="4">
    <source>
        <dbReference type="ARBA" id="ARBA00023136"/>
    </source>
</evidence>
<evidence type="ECO:0000256" key="2">
    <source>
        <dbReference type="ARBA" id="ARBA00022692"/>
    </source>
</evidence>
<accession>A0A380CPW7</accession>
<dbReference type="GO" id="GO:0005506">
    <property type="term" value="F:iron ion binding"/>
    <property type="evidence" value="ECO:0007669"/>
    <property type="project" value="InterPro"/>
</dbReference>
<dbReference type="EMBL" id="UGYW01000002">
    <property type="protein sequence ID" value="SUJ26264.1"/>
    <property type="molecule type" value="Genomic_DNA"/>
</dbReference>
<dbReference type="GO" id="GO:0016491">
    <property type="term" value="F:oxidoreductase activity"/>
    <property type="evidence" value="ECO:0007669"/>
    <property type="project" value="InterPro"/>
</dbReference>
<proteinExistence type="predicted"/>
<name>A0A380CPW7_SPHSI</name>
<feature type="transmembrane region" description="Helical" evidence="5">
    <location>
        <begin position="14"/>
        <end position="39"/>
    </location>
</feature>
<dbReference type="InterPro" id="IPR006694">
    <property type="entry name" value="Fatty_acid_hydroxylase"/>
</dbReference>
<evidence type="ECO:0000256" key="1">
    <source>
        <dbReference type="ARBA" id="ARBA00004370"/>
    </source>
</evidence>
<evidence type="ECO:0000313" key="8">
    <source>
        <dbReference type="Proteomes" id="UP000254893"/>
    </source>
</evidence>
<dbReference type="GO" id="GO:0008610">
    <property type="term" value="P:lipid biosynthetic process"/>
    <property type="evidence" value="ECO:0007669"/>
    <property type="project" value="InterPro"/>
</dbReference>
<feature type="transmembrane region" description="Helical" evidence="5">
    <location>
        <begin position="162"/>
        <end position="182"/>
    </location>
</feature>
<gene>
    <name evidence="7" type="ORF">NCTC11388_03908</name>
</gene>
<keyword evidence="4 5" id="KW-0472">Membrane</keyword>
<keyword evidence="3 5" id="KW-1133">Transmembrane helix</keyword>
<feature type="transmembrane region" description="Helical" evidence="5">
    <location>
        <begin position="95"/>
        <end position="116"/>
    </location>
</feature>
<feature type="transmembrane region" description="Helical" evidence="5">
    <location>
        <begin position="136"/>
        <end position="156"/>
    </location>
</feature>
<evidence type="ECO:0000259" key="6">
    <source>
        <dbReference type="Pfam" id="PF04116"/>
    </source>
</evidence>
<dbReference type="Pfam" id="PF04116">
    <property type="entry name" value="FA_hydroxylase"/>
    <property type="match status" value="1"/>
</dbReference>
<dbReference type="AlphaFoldDB" id="A0A380CPW7"/>